<dbReference type="GO" id="GO:0006526">
    <property type="term" value="P:L-arginine biosynthetic process"/>
    <property type="evidence" value="ECO:0007669"/>
    <property type="project" value="UniProtKB-KW"/>
</dbReference>
<name>A0A6J6BCT8_9ZZZZ</name>
<evidence type="ECO:0000256" key="6">
    <source>
        <dbReference type="ARBA" id="ARBA00022840"/>
    </source>
</evidence>
<keyword evidence="4" id="KW-0547">Nucleotide-binding</keyword>
<evidence type="ECO:0000259" key="8">
    <source>
        <dbReference type="Pfam" id="PF00696"/>
    </source>
</evidence>
<dbReference type="AlphaFoldDB" id="A0A6J6BCT8"/>
<evidence type="ECO:0000256" key="4">
    <source>
        <dbReference type="ARBA" id="ARBA00022741"/>
    </source>
</evidence>
<evidence type="ECO:0000256" key="7">
    <source>
        <dbReference type="ARBA" id="ARBA00029440"/>
    </source>
</evidence>
<dbReference type="PANTHER" id="PTHR23342:SF0">
    <property type="entry name" value="N-ACETYLGLUTAMATE SYNTHASE, MITOCHONDRIAL"/>
    <property type="match status" value="1"/>
</dbReference>
<evidence type="ECO:0000313" key="9">
    <source>
        <dbReference type="EMBL" id="CAB4536484.1"/>
    </source>
</evidence>
<dbReference type="InterPro" id="IPR037528">
    <property type="entry name" value="ArgB"/>
</dbReference>
<evidence type="ECO:0000256" key="1">
    <source>
        <dbReference type="ARBA" id="ARBA00022571"/>
    </source>
</evidence>
<feature type="domain" description="Aspartate/glutamate/uridylate kinase" evidence="8">
    <location>
        <begin position="1"/>
        <end position="240"/>
    </location>
</feature>
<evidence type="ECO:0000256" key="3">
    <source>
        <dbReference type="ARBA" id="ARBA00022679"/>
    </source>
</evidence>
<dbReference type="NCBIfam" id="TIGR00761">
    <property type="entry name" value="argB"/>
    <property type="match status" value="1"/>
</dbReference>
<keyword evidence="6" id="KW-0067">ATP-binding</keyword>
<dbReference type="GO" id="GO:0005737">
    <property type="term" value="C:cytoplasm"/>
    <property type="evidence" value="ECO:0007669"/>
    <property type="project" value="InterPro"/>
</dbReference>
<dbReference type="SUPFAM" id="SSF53633">
    <property type="entry name" value="Carbamate kinase-like"/>
    <property type="match status" value="1"/>
</dbReference>
<dbReference type="GO" id="GO:0005524">
    <property type="term" value="F:ATP binding"/>
    <property type="evidence" value="ECO:0007669"/>
    <property type="project" value="UniProtKB-KW"/>
</dbReference>
<sequence length="261" mass="26518">MIVVKFGGHAMKDENGEFANAISAALATGESVVVVHGGGPQIDAALNLAGIDSKFIGGFRFTTNESFKIVEQVLANEVGPKVAKVLTVAGISSRAISGRTLPTLVAKKKVSLVDGTPVDLGQVGDVVRVDTTQIVELIDAGFVPVISPLANEESTGEGLNVNADLAAAAIAGAVDASSLIIMTDVAGIYRSWPDKASLITSIYSSELESLKSTFAQGMAPKVQAALDAIAAGAKAVRIIDGTDPSSFANALLGTGGTLVIA</sequence>
<organism evidence="9">
    <name type="scientific">freshwater metagenome</name>
    <dbReference type="NCBI Taxonomy" id="449393"/>
    <lineage>
        <taxon>unclassified sequences</taxon>
        <taxon>metagenomes</taxon>
        <taxon>ecological metagenomes</taxon>
    </lineage>
</organism>
<keyword evidence="1" id="KW-0055">Arginine biosynthesis</keyword>
<dbReference type="PIRSF" id="PIRSF000728">
    <property type="entry name" value="NAGK"/>
    <property type="match status" value="1"/>
</dbReference>
<dbReference type="InterPro" id="IPR001057">
    <property type="entry name" value="Glu/AcGlu_kinase"/>
</dbReference>
<keyword evidence="5" id="KW-0418">Kinase</keyword>
<keyword evidence="2" id="KW-0028">Amino-acid biosynthesis</keyword>
<dbReference type="InterPro" id="IPR004662">
    <property type="entry name" value="AcgluKinase_fam"/>
</dbReference>
<evidence type="ECO:0000256" key="2">
    <source>
        <dbReference type="ARBA" id="ARBA00022605"/>
    </source>
</evidence>
<gene>
    <name evidence="9" type="ORF">UFOPK1412_00409</name>
</gene>
<dbReference type="PANTHER" id="PTHR23342">
    <property type="entry name" value="N-ACETYLGLUTAMATE SYNTHASE"/>
    <property type="match status" value="1"/>
</dbReference>
<dbReference type="InterPro" id="IPR036393">
    <property type="entry name" value="AceGlu_kinase-like_sf"/>
</dbReference>
<protein>
    <submittedName>
        <fullName evidence="9">Unannotated protein</fullName>
    </submittedName>
</protein>
<comment type="pathway">
    <text evidence="7">Amino-acid biosynthesis.</text>
</comment>
<dbReference type="Gene3D" id="3.40.1160.10">
    <property type="entry name" value="Acetylglutamate kinase-like"/>
    <property type="match status" value="1"/>
</dbReference>
<dbReference type="GO" id="GO:0003991">
    <property type="term" value="F:acetylglutamate kinase activity"/>
    <property type="evidence" value="ECO:0007669"/>
    <property type="project" value="InterPro"/>
</dbReference>
<accession>A0A6J6BCT8</accession>
<dbReference type="HAMAP" id="MF_00082">
    <property type="entry name" value="ArgB"/>
    <property type="match status" value="1"/>
</dbReference>
<dbReference type="Pfam" id="PF00696">
    <property type="entry name" value="AA_kinase"/>
    <property type="match status" value="1"/>
</dbReference>
<dbReference type="EMBL" id="CAEZSI010000036">
    <property type="protein sequence ID" value="CAB4536484.1"/>
    <property type="molecule type" value="Genomic_DNA"/>
</dbReference>
<evidence type="ECO:0000256" key="5">
    <source>
        <dbReference type="ARBA" id="ARBA00022777"/>
    </source>
</evidence>
<dbReference type="InterPro" id="IPR001048">
    <property type="entry name" value="Asp/Glu/Uridylate_kinase"/>
</dbReference>
<proteinExistence type="inferred from homology"/>
<dbReference type="PRINTS" id="PR00474">
    <property type="entry name" value="GLU5KINASE"/>
</dbReference>
<reference evidence="9" key="1">
    <citation type="submission" date="2020-05" db="EMBL/GenBank/DDBJ databases">
        <authorList>
            <person name="Chiriac C."/>
            <person name="Salcher M."/>
            <person name="Ghai R."/>
            <person name="Kavagutti S V."/>
        </authorList>
    </citation>
    <scope>NUCLEOTIDE SEQUENCE</scope>
</reference>
<keyword evidence="3" id="KW-0808">Transferase</keyword>